<dbReference type="Gene3D" id="3.60.10.10">
    <property type="entry name" value="Endonuclease/exonuclease/phosphatase"/>
    <property type="match status" value="1"/>
</dbReference>
<evidence type="ECO:0000256" key="1">
    <source>
        <dbReference type="SAM" id="MobiDB-lite"/>
    </source>
</evidence>
<dbReference type="SUPFAM" id="SSF56219">
    <property type="entry name" value="DNase I-like"/>
    <property type="match status" value="1"/>
</dbReference>
<keyword evidence="3" id="KW-1185">Reference proteome</keyword>
<name>A0A813H5I6_POLGL</name>
<comment type="caution">
    <text evidence="2">The sequence shown here is derived from an EMBL/GenBank/DDBJ whole genome shotgun (WGS) entry which is preliminary data.</text>
</comment>
<feature type="region of interest" description="Disordered" evidence="1">
    <location>
        <begin position="1015"/>
        <end position="1087"/>
    </location>
</feature>
<feature type="compositionally biased region" description="Basic and acidic residues" evidence="1">
    <location>
        <begin position="1015"/>
        <end position="1027"/>
    </location>
</feature>
<dbReference type="AlphaFoldDB" id="A0A813H5I6"/>
<dbReference type="EMBL" id="CAJNNV010030620">
    <property type="protein sequence ID" value="CAE8633082.1"/>
    <property type="molecule type" value="Genomic_DNA"/>
</dbReference>
<evidence type="ECO:0000313" key="2">
    <source>
        <dbReference type="EMBL" id="CAE8633082.1"/>
    </source>
</evidence>
<evidence type="ECO:0000313" key="3">
    <source>
        <dbReference type="Proteomes" id="UP000654075"/>
    </source>
</evidence>
<sequence length="1087" mass="118880">MPESFPFVWLGYVGDRWDTVGLLVHCDIAEQVTVFDDFIDDERVLWFSVDASETHERARLVIVGGMYAAPGGDEKTWTSLLEQFQFYSAKFPDACVLIAGDANVHFRQAVRHDAVCRCRHCYQSAADKRIDRMISQAGLFILNDGSPTHVDGYVIDVFLSRRKDDGVAMTLQDSVGCSDHSMVVLSLPCAVLVHFDRSPGIVSWAYPDNWEEVLLSITPCLDYLCHALGQAILELQELNSIPTKRRRAILDAAAWLRDSVYCLAGHCGHSVNTRPVYKRRKTILHEQQMPRPADFPDYDAFKTAVAQACWTAQSVTVNQFMKLRATDRSEADAFLAAFFRKAKNFSIALTDEDTGQLLSTQQALGLMLKDFKLKGNNTLPQDPAAATMLRTQVAAIRAAGAPSTSNQGLPAVPATAAADNVCLYSLSETNDLIDSLAVKKQCLHGPYAALKAENASKFDAVAALVTVVLLVQLRDFQGLPTYLLQADLQWAFDVANHDAILLAAYIAGVVGVEWRLLDDCLVMDTVAVQLAGLVSGAFRLTSGTAQGRKLSLHIFSAAFTFLQDIMQLCAPAARPVLPDFAKDIMDSLLQFAPQAPASIRPSDAFSTPQKVALAITQKMQAQDVSPSDLRLFILQQLVTLRTVQDRLCAVELLGSGPVGPWFFVDDVVNPLPSIAAVVSIVSEAIPLYEKTFKAKFNFAVNKTALLPMMGAPIPSQDEVGCPICYQYKQLGVQIDSQLSLLPRLQHVLRVGRALALELFNMSETAGLTAPIQAAQILVRVAPVILFAAELLVMAPGAEARLNALQAEWARYLLKCPSSRMIRGTLAVAQCGWTMRLGTLMWERAIVGLARIQLYPLTHPAAAMVLLAQESVNVVRPQLLALDSQAYLKQADKVLTGQWPAILYGNQCMVHFLSKCPLCDACDVTFAHALAECRGTVSLYRSLPPQLQFLDRVPVRSVLSVLFSDEFHEEAISYVGKVLHMSLGKAVDLSAYWKDRDDSEAYMQVSQEDLDREMQARQKEFDEFDRKRAAPRASGSTGADKAAAGTPQSDVELQQEIAAMGSKISGLLGRSSSVDGVDPGDGSAKSAA</sequence>
<dbReference type="InterPro" id="IPR036691">
    <property type="entry name" value="Endo/exonu/phosph_ase_sf"/>
</dbReference>
<accession>A0A813H5I6</accession>
<gene>
    <name evidence="2" type="ORF">PGLA1383_LOCUS48996</name>
</gene>
<organism evidence="2 3">
    <name type="scientific">Polarella glacialis</name>
    <name type="common">Dinoflagellate</name>
    <dbReference type="NCBI Taxonomy" id="89957"/>
    <lineage>
        <taxon>Eukaryota</taxon>
        <taxon>Sar</taxon>
        <taxon>Alveolata</taxon>
        <taxon>Dinophyceae</taxon>
        <taxon>Suessiales</taxon>
        <taxon>Suessiaceae</taxon>
        <taxon>Polarella</taxon>
    </lineage>
</organism>
<dbReference type="OrthoDB" id="411823at2759"/>
<feature type="non-terminal residue" evidence="2">
    <location>
        <position position="1"/>
    </location>
</feature>
<dbReference type="Proteomes" id="UP000654075">
    <property type="component" value="Unassembled WGS sequence"/>
</dbReference>
<protein>
    <submittedName>
        <fullName evidence="2">Uncharacterized protein</fullName>
    </submittedName>
</protein>
<proteinExistence type="predicted"/>
<reference evidence="2" key="1">
    <citation type="submission" date="2021-02" db="EMBL/GenBank/DDBJ databases">
        <authorList>
            <person name="Dougan E. K."/>
            <person name="Rhodes N."/>
            <person name="Thang M."/>
            <person name="Chan C."/>
        </authorList>
    </citation>
    <scope>NUCLEOTIDE SEQUENCE</scope>
</reference>